<feature type="domain" description="SHOCT" evidence="2">
    <location>
        <begin position="40"/>
        <end position="65"/>
    </location>
</feature>
<dbReference type="RefSeq" id="WP_239575634.1">
    <property type="nucleotide sequence ID" value="NZ_JAFBEC010000010.1"/>
</dbReference>
<name>A0ABS2PFS2_9BACL</name>
<dbReference type="InterPro" id="IPR018649">
    <property type="entry name" value="SHOCT"/>
</dbReference>
<proteinExistence type="predicted"/>
<evidence type="ECO:0000313" key="3">
    <source>
        <dbReference type="EMBL" id="MBM7634268.1"/>
    </source>
</evidence>
<keyword evidence="4" id="KW-1185">Reference proteome</keyword>
<keyword evidence="1" id="KW-0472">Membrane</keyword>
<gene>
    <name evidence="3" type="ORF">JOD17_003370</name>
</gene>
<sequence length="67" mass="7886">MIIMCIIMAIGLIIFVMIIGATIYVVARLLMKKSRIEDRPLMILKERYVKGEINDDEYRQKKKLIND</sequence>
<evidence type="ECO:0000313" key="4">
    <source>
        <dbReference type="Proteomes" id="UP000741863"/>
    </source>
</evidence>
<organism evidence="3 4">
    <name type="scientific">Geomicrobium sediminis</name>
    <dbReference type="NCBI Taxonomy" id="1347788"/>
    <lineage>
        <taxon>Bacteria</taxon>
        <taxon>Bacillati</taxon>
        <taxon>Bacillota</taxon>
        <taxon>Bacilli</taxon>
        <taxon>Bacillales</taxon>
        <taxon>Geomicrobium</taxon>
    </lineage>
</organism>
<comment type="caution">
    <text evidence="3">The sequence shown here is derived from an EMBL/GenBank/DDBJ whole genome shotgun (WGS) entry which is preliminary data.</text>
</comment>
<keyword evidence="1" id="KW-1133">Transmembrane helix</keyword>
<dbReference type="EMBL" id="JAFBEC010000010">
    <property type="protein sequence ID" value="MBM7634268.1"/>
    <property type="molecule type" value="Genomic_DNA"/>
</dbReference>
<evidence type="ECO:0000256" key="1">
    <source>
        <dbReference type="SAM" id="Phobius"/>
    </source>
</evidence>
<dbReference type="Pfam" id="PF09851">
    <property type="entry name" value="SHOCT"/>
    <property type="match status" value="1"/>
</dbReference>
<dbReference type="Proteomes" id="UP000741863">
    <property type="component" value="Unassembled WGS sequence"/>
</dbReference>
<evidence type="ECO:0000259" key="2">
    <source>
        <dbReference type="Pfam" id="PF09851"/>
    </source>
</evidence>
<feature type="transmembrane region" description="Helical" evidence="1">
    <location>
        <begin position="6"/>
        <end position="27"/>
    </location>
</feature>
<protein>
    <submittedName>
        <fullName evidence="3">Membrane protein</fullName>
    </submittedName>
</protein>
<keyword evidence="1" id="KW-0812">Transmembrane</keyword>
<reference evidence="3 4" key="1">
    <citation type="submission" date="2021-01" db="EMBL/GenBank/DDBJ databases">
        <title>Genomic Encyclopedia of Type Strains, Phase IV (KMG-IV): sequencing the most valuable type-strain genomes for metagenomic binning, comparative biology and taxonomic classification.</title>
        <authorList>
            <person name="Goeker M."/>
        </authorList>
    </citation>
    <scope>NUCLEOTIDE SEQUENCE [LARGE SCALE GENOMIC DNA]</scope>
    <source>
        <strain evidence="3 4">DSM 25540</strain>
    </source>
</reference>
<accession>A0ABS2PFS2</accession>